<evidence type="ECO:0000256" key="2">
    <source>
        <dbReference type="ARBA" id="ARBA00009634"/>
    </source>
</evidence>
<accession>A0ABD3XRB3</accession>
<gene>
    <name evidence="14" type="ORF">ACJMK2_000962</name>
</gene>
<evidence type="ECO:0000256" key="1">
    <source>
        <dbReference type="ARBA" id="ARBA00004167"/>
    </source>
</evidence>
<dbReference type="Gene3D" id="3.80.10.10">
    <property type="entry name" value="Ribonuclease Inhibitor"/>
    <property type="match status" value="3"/>
</dbReference>
<name>A0ABD3XRB3_SINWO</name>
<dbReference type="InterPro" id="IPR035897">
    <property type="entry name" value="Toll_tir_struct_dom_sf"/>
</dbReference>
<dbReference type="InterPro" id="IPR003591">
    <property type="entry name" value="Leu-rich_rpt_typical-subtyp"/>
</dbReference>
<evidence type="ECO:0000256" key="6">
    <source>
        <dbReference type="ARBA" id="ARBA00022737"/>
    </source>
</evidence>
<evidence type="ECO:0000256" key="9">
    <source>
        <dbReference type="ARBA" id="ARBA00023170"/>
    </source>
</evidence>
<keyword evidence="9" id="KW-0675">Receptor</keyword>
<sequence length="787" mass="89544">MEVNIVFFVSFTASILVPIVGASVTCTVKFSSYICKNIANKTDFPISLPENIRKVTLFGTNKLDRSFPNGLFRNPTWANVSELSILEFSMIDFIEEEFLAGLINLKFLSISSCPELKEIDPDVFHSTPDLAALHLDGNLFLKLPVVEQALSGKLHKLKYLSLIGIEAIGRRVVLGERFTEAIGTKHLTYLDMSRVRAIIVEHAAVQQILSNVKYVNVSFSKLLTADGIQLKDSYFRNIEFLDLTSSTSIGQYSFLLEDLNVSRVLCEKIKYLFAQQVTDPHFPVRLNATYTFENDVLRSLKVLDLSQNNIVVLNITFSGSFDFSALQTLNLSSNNLEYISPCLLSSFPSLKILDLSNNQIHKMQNMDDFSYLFSGNKDLEIIYLNKNYLSVVPSNLFSSNIKLREIDLSDNKLTDFNIYLNNTWDLTLIDLGNNKLKSLPAAFLGQLEQIYLHQTTAERQEALLKSILLNQLQNKNLISEKYKYGYNSSDTFLRKEVLDITPPNVMLNVLENRLICDCETLDFVKWIVHTEIGIVNRLILTCKYDTEEALLNNAVMESVRDNCRIAHMLGIAIPSSVVLVVSIFALGIAIHFKRRKARLIHEFEILKREMLDDNTQFNFVVFLSYCSQDYHVVDNFILPSLNECLKKAFNTRKDLVCTGADNFVPGMRIIDEIHRCITESLVIVPVITAAFLRSRWSLRECVDAIARHRQVVVLMEQHTDTSGTIVTIRHLIGQYTRASWSYNEGQFAIRPSWNTICAGIIQTAIESFRNRRNIHGNDAMELEHLVE</sequence>
<keyword evidence="15" id="KW-1185">Reference proteome</keyword>
<keyword evidence="7 11" id="KW-1133">Transmembrane helix</keyword>
<dbReference type="GO" id="GO:0016020">
    <property type="term" value="C:membrane"/>
    <property type="evidence" value="ECO:0007669"/>
    <property type="project" value="UniProtKB-SubCell"/>
</dbReference>
<comment type="similarity">
    <text evidence="2">Belongs to the Toll-like receptor family.</text>
</comment>
<comment type="caution">
    <text evidence="14">The sequence shown here is derived from an EMBL/GenBank/DDBJ whole genome shotgun (WGS) entry which is preliminary data.</text>
</comment>
<dbReference type="InterPro" id="IPR032675">
    <property type="entry name" value="LRR_dom_sf"/>
</dbReference>
<reference evidence="14 15" key="1">
    <citation type="submission" date="2024-11" db="EMBL/GenBank/DDBJ databases">
        <title>Chromosome-level genome assembly of the freshwater bivalve Anodonta woodiana.</title>
        <authorList>
            <person name="Chen X."/>
        </authorList>
    </citation>
    <scope>NUCLEOTIDE SEQUENCE [LARGE SCALE GENOMIC DNA]</scope>
    <source>
        <strain evidence="14">MN2024</strain>
        <tissue evidence="14">Gills</tissue>
    </source>
</reference>
<keyword evidence="5 12" id="KW-0732">Signal</keyword>
<evidence type="ECO:0000256" key="4">
    <source>
        <dbReference type="ARBA" id="ARBA00022692"/>
    </source>
</evidence>
<dbReference type="Proteomes" id="UP001634394">
    <property type="component" value="Unassembled WGS sequence"/>
</dbReference>
<feature type="signal peptide" evidence="12">
    <location>
        <begin position="1"/>
        <end position="22"/>
    </location>
</feature>
<dbReference type="Gene3D" id="3.40.50.10140">
    <property type="entry name" value="Toll/interleukin-1 receptor homology (TIR) domain"/>
    <property type="match status" value="1"/>
</dbReference>
<dbReference type="SMART" id="SM00369">
    <property type="entry name" value="LRR_TYP"/>
    <property type="match status" value="6"/>
</dbReference>
<keyword evidence="3" id="KW-0433">Leucine-rich repeat</keyword>
<dbReference type="AlphaFoldDB" id="A0ABD3XRB3"/>
<organism evidence="14 15">
    <name type="scientific">Sinanodonta woodiana</name>
    <name type="common">Chinese pond mussel</name>
    <name type="synonym">Anodonta woodiana</name>
    <dbReference type="NCBI Taxonomy" id="1069815"/>
    <lineage>
        <taxon>Eukaryota</taxon>
        <taxon>Metazoa</taxon>
        <taxon>Spiralia</taxon>
        <taxon>Lophotrochozoa</taxon>
        <taxon>Mollusca</taxon>
        <taxon>Bivalvia</taxon>
        <taxon>Autobranchia</taxon>
        <taxon>Heteroconchia</taxon>
        <taxon>Palaeoheterodonta</taxon>
        <taxon>Unionida</taxon>
        <taxon>Unionoidea</taxon>
        <taxon>Unionidae</taxon>
        <taxon>Unioninae</taxon>
        <taxon>Sinanodonta</taxon>
    </lineage>
</organism>
<dbReference type="Pfam" id="PF13855">
    <property type="entry name" value="LRR_8"/>
    <property type="match status" value="1"/>
</dbReference>
<keyword evidence="4 11" id="KW-0812">Transmembrane</keyword>
<evidence type="ECO:0000256" key="12">
    <source>
        <dbReference type="SAM" id="SignalP"/>
    </source>
</evidence>
<dbReference type="PANTHER" id="PTHR24365:SF541">
    <property type="entry name" value="PROTEIN TOLL-RELATED"/>
    <property type="match status" value="1"/>
</dbReference>
<comment type="subcellular location">
    <subcellularLocation>
        <location evidence="1">Membrane</location>
        <topology evidence="1">Single-pass membrane protein</topology>
    </subcellularLocation>
</comment>
<evidence type="ECO:0000256" key="10">
    <source>
        <dbReference type="ARBA" id="ARBA00023180"/>
    </source>
</evidence>
<evidence type="ECO:0000256" key="8">
    <source>
        <dbReference type="ARBA" id="ARBA00023136"/>
    </source>
</evidence>
<dbReference type="SMART" id="SM00365">
    <property type="entry name" value="LRR_SD22"/>
    <property type="match status" value="2"/>
</dbReference>
<evidence type="ECO:0000256" key="7">
    <source>
        <dbReference type="ARBA" id="ARBA00022989"/>
    </source>
</evidence>
<keyword evidence="6" id="KW-0677">Repeat</keyword>
<proteinExistence type="inferred from homology"/>
<feature type="chain" id="PRO_5044773369" description="TIR domain-containing protein" evidence="12">
    <location>
        <begin position="23"/>
        <end position="787"/>
    </location>
</feature>
<protein>
    <recommendedName>
        <fullName evidence="13">TIR domain-containing protein</fullName>
    </recommendedName>
</protein>
<keyword evidence="8 11" id="KW-0472">Membrane</keyword>
<evidence type="ECO:0000256" key="3">
    <source>
        <dbReference type="ARBA" id="ARBA00022614"/>
    </source>
</evidence>
<evidence type="ECO:0000256" key="5">
    <source>
        <dbReference type="ARBA" id="ARBA00022729"/>
    </source>
</evidence>
<dbReference type="SUPFAM" id="SSF52058">
    <property type="entry name" value="L domain-like"/>
    <property type="match status" value="2"/>
</dbReference>
<evidence type="ECO:0000313" key="15">
    <source>
        <dbReference type="Proteomes" id="UP001634394"/>
    </source>
</evidence>
<feature type="transmembrane region" description="Helical" evidence="11">
    <location>
        <begin position="565"/>
        <end position="590"/>
    </location>
</feature>
<dbReference type="SUPFAM" id="SSF52200">
    <property type="entry name" value="Toll/Interleukin receptor TIR domain"/>
    <property type="match status" value="1"/>
</dbReference>
<dbReference type="InterPro" id="IPR000157">
    <property type="entry name" value="TIR_dom"/>
</dbReference>
<dbReference type="PANTHER" id="PTHR24365">
    <property type="entry name" value="TOLL-LIKE RECEPTOR"/>
    <property type="match status" value="1"/>
</dbReference>
<keyword evidence="10" id="KW-0325">Glycoprotein</keyword>
<dbReference type="PROSITE" id="PS51450">
    <property type="entry name" value="LRR"/>
    <property type="match status" value="3"/>
</dbReference>
<evidence type="ECO:0000256" key="11">
    <source>
        <dbReference type="SAM" id="Phobius"/>
    </source>
</evidence>
<evidence type="ECO:0000313" key="14">
    <source>
        <dbReference type="EMBL" id="KAL3888597.1"/>
    </source>
</evidence>
<feature type="domain" description="TIR" evidence="13">
    <location>
        <begin position="617"/>
        <end position="776"/>
    </location>
</feature>
<dbReference type="PROSITE" id="PS50104">
    <property type="entry name" value="TIR"/>
    <property type="match status" value="1"/>
</dbReference>
<dbReference type="Pfam" id="PF01582">
    <property type="entry name" value="TIR"/>
    <property type="match status" value="1"/>
</dbReference>
<dbReference type="InterPro" id="IPR001611">
    <property type="entry name" value="Leu-rich_rpt"/>
</dbReference>
<evidence type="ECO:0000259" key="13">
    <source>
        <dbReference type="PROSITE" id="PS50104"/>
    </source>
</evidence>
<dbReference type="EMBL" id="JBJQND010000001">
    <property type="protein sequence ID" value="KAL3888597.1"/>
    <property type="molecule type" value="Genomic_DNA"/>
</dbReference>